<name>A0A3N4QAX3_9BACT</name>
<dbReference type="SUPFAM" id="SSF48452">
    <property type="entry name" value="TPR-like"/>
    <property type="match status" value="1"/>
</dbReference>
<keyword evidence="2" id="KW-0449">Lipoprotein</keyword>
<accession>A0A3N4QAX3</accession>
<proteinExistence type="predicted"/>
<evidence type="ECO:0000256" key="1">
    <source>
        <dbReference type="SAM" id="SignalP"/>
    </source>
</evidence>
<protein>
    <submittedName>
        <fullName evidence="2">SusD/RagB family nutrient-binding outer membrane lipoprotein</fullName>
    </submittedName>
</protein>
<dbReference type="OrthoDB" id="9766256at2"/>
<dbReference type="InterPro" id="IPR041662">
    <property type="entry name" value="SusD-like_2"/>
</dbReference>
<dbReference type="Pfam" id="PF12771">
    <property type="entry name" value="SusD-like_2"/>
    <property type="match status" value="1"/>
</dbReference>
<dbReference type="Proteomes" id="UP000278351">
    <property type="component" value="Unassembled WGS sequence"/>
</dbReference>
<feature type="chain" id="PRO_5017940850" evidence="1">
    <location>
        <begin position="22"/>
        <end position="502"/>
    </location>
</feature>
<evidence type="ECO:0000313" key="3">
    <source>
        <dbReference type="Proteomes" id="UP000278351"/>
    </source>
</evidence>
<dbReference type="InterPro" id="IPR011990">
    <property type="entry name" value="TPR-like_helical_dom_sf"/>
</dbReference>
<dbReference type="RefSeq" id="WP_123845656.1">
    <property type="nucleotide sequence ID" value="NZ_RPDH01000001.1"/>
</dbReference>
<organism evidence="2 3">
    <name type="scientific">Chitinophaga lutea</name>
    <dbReference type="NCBI Taxonomy" id="2488634"/>
    <lineage>
        <taxon>Bacteria</taxon>
        <taxon>Pseudomonadati</taxon>
        <taxon>Bacteroidota</taxon>
        <taxon>Chitinophagia</taxon>
        <taxon>Chitinophagales</taxon>
        <taxon>Chitinophagaceae</taxon>
        <taxon>Chitinophaga</taxon>
    </lineage>
</organism>
<gene>
    <name evidence="2" type="ORF">EGT74_06295</name>
</gene>
<feature type="signal peptide" evidence="1">
    <location>
        <begin position="1"/>
        <end position="21"/>
    </location>
</feature>
<dbReference type="Gene3D" id="1.25.40.390">
    <property type="match status" value="1"/>
</dbReference>
<reference evidence="2 3" key="1">
    <citation type="submission" date="2018-11" db="EMBL/GenBank/DDBJ databases">
        <title>Chitinophaga lutea sp.nov., isolate from arsenic contaminated soil.</title>
        <authorList>
            <person name="Zong Y."/>
        </authorList>
    </citation>
    <scope>NUCLEOTIDE SEQUENCE [LARGE SCALE GENOMIC DNA]</scope>
    <source>
        <strain evidence="2 3">ZY74</strain>
    </source>
</reference>
<evidence type="ECO:0000313" key="2">
    <source>
        <dbReference type="EMBL" id="RPE13140.1"/>
    </source>
</evidence>
<dbReference type="EMBL" id="RPDH01000001">
    <property type="protein sequence ID" value="RPE13140.1"/>
    <property type="molecule type" value="Genomic_DNA"/>
</dbReference>
<keyword evidence="3" id="KW-1185">Reference proteome</keyword>
<keyword evidence="1" id="KW-0732">Signal</keyword>
<dbReference type="AlphaFoldDB" id="A0A3N4QAX3"/>
<comment type="caution">
    <text evidence="2">The sequence shown here is derived from an EMBL/GenBank/DDBJ whole genome shotgun (WGS) entry which is preliminary data.</text>
</comment>
<sequence length="502" mass="56816">MKFISLLIICAGIVCMMPACKKYSDLQGNPNKPTTSPPALLLTGILIDLKENPWDQAQRENQFWVSNFDYYASQGYNWSSTGMRYGVLRNIQKMEEEARRLGGDENEPYLILARFLKVWCYMDMTMKFGDVPLQEAMNAGNNNFTPKYDAQKEIFVNCLKQLDTTALNMNTFLGAAVRNKVSGDFMFDGDLNKWRKLINAFRLRVLINMSKKAGEIDLKVKEQFAAIVGAPATYPLPESNADNYSVVFNGNIQENRYPTGPYNRGFDRARNNMGATYLDSLTAYRDPRTFEVAEPVDTAKTNNVPGFEKRFSSYKGGRTGDVLSNLSSQNAKGYLSYGNEKRYWATGNGEPCIQLGYAEVCFTIAEAVNRGWIAGDADSWYKKGIKASMNFYGIADDVFTSWLAATPAAQYKGNNAEGLKQILLQKYLAFFMNSGRQAYYQYRRTGHPVFDIGPSNANGDRIPKRWLYPQREYQTNNEQVKAALQRQFGGTDDVNGEMWLIK</sequence>